<name>Q4FL86_PELUB</name>
<evidence type="ECO:0000313" key="1">
    <source>
        <dbReference type="EMBL" id="AAZ22052.1"/>
    </source>
</evidence>
<dbReference type="EMBL" id="CP000084">
    <property type="protein sequence ID" value="AAZ22052.1"/>
    <property type="molecule type" value="Genomic_DNA"/>
</dbReference>
<evidence type="ECO:0000313" key="2">
    <source>
        <dbReference type="Proteomes" id="UP000002528"/>
    </source>
</evidence>
<dbReference type="GO" id="GO:0003677">
    <property type="term" value="F:DNA binding"/>
    <property type="evidence" value="ECO:0007669"/>
    <property type="project" value="UniProtKB-KW"/>
</dbReference>
<keyword evidence="1" id="KW-0238">DNA-binding</keyword>
<accession>Q4FL86</accession>
<dbReference type="Proteomes" id="UP000002528">
    <property type="component" value="Chromosome"/>
</dbReference>
<dbReference type="OrthoDB" id="7157680at2"/>
<reference evidence="1 2" key="1">
    <citation type="journal article" date="2005" name="Science">
        <title>Genome streamlining in a cosmopolitan oceanic bacterium.</title>
        <authorList>
            <person name="Giovannoni S.J."/>
            <person name="Tripp H.J."/>
            <person name="Givan S."/>
            <person name="Podar M."/>
            <person name="Vergin K.L."/>
            <person name="Baptista D."/>
            <person name="Bibbs L."/>
            <person name="Eads J."/>
            <person name="Richardson T.H."/>
            <person name="Noordewier M."/>
            <person name="Rappe M.S."/>
            <person name="Short J.M."/>
            <person name="Carrington J.C."/>
            <person name="Mathur E.J."/>
        </authorList>
    </citation>
    <scope>NUCLEOTIDE SEQUENCE [LARGE SCALE GENOMIC DNA]</scope>
    <source>
        <strain evidence="1 2">HTCC1062</strain>
    </source>
</reference>
<dbReference type="RefSeq" id="WP_011282251.1">
    <property type="nucleotide sequence ID" value="NC_007205.1"/>
</dbReference>
<proteinExistence type="predicted"/>
<dbReference type="AlphaFoldDB" id="Q4FL86"/>
<dbReference type="GeneID" id="66295740"/>
<keyword evidence="2" id="KW-1185">Reference proteome</keyword>
<dbReference type="KEGG" id="pub:SAR11_1248"/>
<protein>
    <submittedName>
        <fullName evidence="1">Winged helix DNA-binding</fullName>
    </submittedName>
</protein>
<organism evidence="1 2">
    <name type="scientific">Pelagibacter ubique (strain HTCC1062)</name>
    <dbReference type="NCBI Taxonomy" id="335992"/>
    <lineage>
        <taxon>Bacteria</taxon>
        <taxon>Pseudomonadati</taxon>
        <taxon>Pseudomonadota</taxon>
        <taxon>Alphaproteobacteria</taxon>
        <taxon>Candidatus Pelagibacterales</taxon>
        <taxon>Candidatus Pelagibacteraceae</taxon>
        <taxon>Candidatus Pelagibacter</taxon>
    </lineage>
</organism>
<gene>
    <name evidence="1" type="ordered locus">SAR11_1248</name>
</gene>
<dbReference type="HOGENOM" id="CLU_856961_0_0_5"/>
<sequence length="323" mass="38259">MKKLLPEISKQIRSKNIREVIEKNFVSIMPVWVPLQLAWVNNVYRTFHDYEKFMIIMHLLMNTFEAYSKNFVKLNYEEYFDQNEVEIETINVIEISKSLNIPKETTRRKINELEEIGVIKRVNRKIIIDRNTWPSIKPEETVKRMTRFLSTLSNVCVEEGIISEPFSSERLTETSKEYFSFVWKLYYEMQMPMLLGYKKVYGDLESFHIHGICLVNHALHSKKNDNSEMNKEFYLEKYFFAEQKDEVGVNAMSISDITGIPRATVIRKLNILLKQKFLTIDSKKHYSITGVYQKKILDVQKNTLNNLSKFSARIYNLSLMKDN</sequence>